<gene>
    <name evidence="2" type="ordered locus">MHC_02800</name>
</gene>
<dbReference type="NCBIfam" id="NF045869">
    <property type="entry name" value="UU173_fam"/>
    <property type="match status" value="1"/>
</dbReference>
<dbReference type="HOGENOM" id="CLU_402679_0_0_14"/>
<protein>
    <recommendedName>
        <fullName evidence="1">DUF2779 domain-containing protein</fullName>
    </recommendedName>
</protein>
<sequence length="627" mass="74343">MDALPRVRNLMDRRITKYDFLNYFKKPYPLWFLNNSEIEQYFLEKASLEELAEELTFKDLVTLLKQVDSEESLYIQNFLKLNDLLDRKLKAFYIHKFKIGSLEFHDHTHHKGDSTAFLLNALKGERDAFIYKPTINVGLLQMKPTAIYKMGKYIYLIEHSWSIALKQEMMGSLAYYMHILRDKLLLKIDQIFITHLSGEPSPLGDLMVNISNSLPYTAKKIYPEGPVDPKLKNVNTFFGLEEHPYPGSLYQTFLTRDEYESFNNEEWDIENIYPEAIVRVLQDFLLSPDREVNFKKIARSFLDNRNTTVSPDNGWFRVIFKHCLETFNFSGKLLPLHKVITRLLSYDDNKRNYFLNYVDKLSYLGFEEGQEYLVFEEAVPKFEELKKKRVKVYYDFETLSVPFPYLPDTKPFAQIVLQLSLIRIEEGKEHICNLIIDPLDLKLSDFKRIIDEIYIDAPDVAYIVYNQSFENTRLKEMAELLDNDEYREKVISIIDRTIDLANWFTYGNNPYIIHKDLKGFHSIKKVINLIPEDILRDTKTKKYSDLARCQNGAMAQALLLSRALAYENRGRDENNWQKNKEFMFLYCENDVRSMIAVERFIEKLITENKYGFYDLKRYMRLKKEFRS</sequence>
<dbReference type="STRING" id="1111676.MHC_02800"/>
<dbReference type="EMBL" id="CP003199">
    <property type="protein sequence ID" value="AEW45422.2"/>
    <property type="molecule type" value="Genomic_DNA"/>
</dbReference>
<proteinExistence type="predicted"/>
<evidence type="ECO:0000313" key="2">
    <source>
        <dbReference type="EMBL" id="AEW45422.2"/>
    </source>
</evidence>
<reference evidence="2 3" key="1">
    <citation type="journal article" date="2012" name="J. Bacteriol.">
        <title>Complete genome sequence of Mycoplasma haemocanis strain Illinois.</title>
        <authorList>
            <person name="do Nascimento N.C."/>
            <person name="Guimaraes A.M."/>
            <person name="Santos A.P."/>
            <person name="Sanmiguel P.J."/>
            <person name="Messick J.B."/>
        </authorList>
    </citation>
    <scope>NUCLEOTIDE SEQUENCE [LARGE SCALE GENOMIC DNA]</scope>
    <source>
        <strain evidence="2 3">Illinois</strain>
    </source>
</reference>
<organism evidence="2 3">
    <name type="scientific">Mycoplasma haemocanis (strain Illinois)</name>
    <dbReference type="NCBI Taxonomy" id="1111676"/>
    <lineage>
        <taxon>Bacteria</taxon>
        <taxon>Bacillati</taxon>
        <taxon>Mycoplasmatota</taxon>
        <taxon>Mollicutes</taxon>
        <taxon>Mycoplasmataceae</taxon>
        <taxon>Mycoplasma</taxon>
    </lineage>
</organism>
<evidence type="ECO:0000259" key="1">
    <source>
        <dbReference type="Pfam" id="PF11074"/>
    </source>
</evidence>
<evidence type="ECO:0000313" key="3">
    <source>
        <dbReference type="Proteomes" id="UP000009135"/>
    </source>
</evidence>
<dbReference type="Pfam" id="PF11074">
    <property type="entry name" value="DUF2779"/>
    <property type="match status" value="1"/>
</dbReference>
<dbReference type="AlphaFoldDB" id="H6N700"/>
<accession>H6N700</accession>
<name>H6N700_MYCHN</name>
<dbReference type="InterPro" id="IPR021301">
    <property type="entry name" value="DUF2779"/>
</dbReference>
<dbReference type="KEGG" id="mhe:MHC_02800"/>
<feature type="domain" description="DUF2779" evidence="1">
    <location>
        <begin position="392"/>
        <end position="522"/>
    </location>
</feature>
<keyword evidence="3" id="KW-1185">Reference proteome</keyword>
<dbReference type="Proteomes" id="UP000009135">
    <property type="component" value="Chromosome"/>
</dbReference>